<dbReference type="RefSeq" id="WP_096602394.1">
    <property type="nucleotide sequence ID" value="NZ_OBEN01000006.1"/>
</dbReference>
<dbReference type="Pfam" id="PF01841">
    <property type="entry name" value="Transglut_core"/>
    <property type="match status" value="1"/>
</dbReference>
<keyword evidence="3" id="KW-1185">Reference proteome</keyword>
<feature type="domain" description="Transglutaminase-like" evidence="1">
    <location>
        <begin position="186"/>
        <end position="260"/>
    </location>
</feature>
<dbReference type="PANTHER" id="PTHR38339">
    <property type="entry name" value="TRANSGLUTAMINASE DOMAIN PROTEIN"/>
    <property type="match status" value="1"/>
</dbReference>
<keyword evidence="2" id="KW-0645">Protease</keyword>
<dbReference type="InterPro" id="IPR002931">
    <property type="entry name" value="Transglutaminase-like"/>
</dbReference>
<dbReference type="AlphaFoldDB" id="A0A285P3Q0"/>
<dbReference type="SMART" id="SM00460">
    <property type="entry name" value="TGc"/>
    <property type="match status" value="1"/>
</dbReference>
<dbReference type="Gene3D" id="3.10.620.30">
    <property type="match status" value="1"/>
</dbReference>
<keyword evidence="2" id="KW-0378">Hydrolase</keyword>
<proteinExistence type="predicted"/>
<dbReference type="GO" id="GO:0008233">
    <property type="term" value="F:peptidase activity"/>
    <property type="evidence" value="ECO:0007669"/>
    <property type="project" value="UniProtKB-KW"/>
</dbReference>
<name>A0A285P3Q0_9AQUI</name>
<evidence type="ECO:0000313" key="3">
    <source>
        <dbReference type="Proteomes" id="UP000218627"/>
    </source>
</evidence>
<dbReference type="Proteomes" id="UP000218627">
    <property type="component" value="Unassembled WGS sequence"/>
</dbReference>
<dbReference type="SUPFAM" id="SSF54001">
    <property type="entry name" value="Cysteine proteinases"/>
    <property type="match status" value="1"/>
</dbReference>
<dbReference type="GO" id="GO:0006508">
    <property type="term" value="P:proteolysis"/>
    <property type="evidence" value="ECO:0007669"/>
    <property type="project" value="UniProtKB-KW"/>
</dbReference>
<dbReference type="OrthoDB" id="9804872at2"/>
<evidence type="ECO:0000313" key="2">
    <source>
        <dbReference type="EMBL" id="SNZ14776.1"/>
    </source>
</evidence>
<protein>
    <submittedName>
        <fullName evidence="2">Transglutaminase-like enzyme, putative cysteine protease</fullName>
    </submittedName>
</protein>
<dbReference type="EMBL" id="OBEN01000006">
    <property type="protein sequence ID" value="SNZ14776.1"/>
    <property type="molecule type" value="Genomic_DNA"/>
</dbReference>
<accession>A0A285P3Q0</accession>
<organism evidence="2 3">
    <name type="scientific">Hydrogenobacter hydrogenophilus</name>
    <dbReference type="NCBI Taxonomy" id="35835"/>
    <lineage>
        <taxon>Bacteria</taxon>
        <taxon>Pseudomonadati</taxon>
        <taxon>Aquificota</taxon>
        <taxon>Aquificia</taxon>
        <taxon>Aquificales</taxon>
        <taxon>Aquificaceae</taxon>
        <taxon>Hydrogenobacter</taxon>
    </lineage>
</organism>
<gene>
    <name evidence="2" type="ORF">SAMN06265353_1203</name>
</gene>
<reference evidence="3" key="1">
    <citation type="submission" date="2017-09" db="EMBL/GenBank/DDBJ databases">
        <authorList>
            <person name="Varghese N."/>
            <person name="Submissions S."/>
        </authorList>
    </citation>
    <scope>NUCLEOTIDE SEQUENCE [LARGE SCALE GENOMIC DNA]</scope>
    <source>
        <strain evidence="3">DSM 2913</strain>
    </source>
</reference>
<sequence>MDRRDFFKLIFVALILPKLGNSKEVKRTKLSYTVKLPFEEGIRLWVPVPENTEYQRLLSVEVRTTASYYDIKRDRVYGAPILYAEFKEGGGIKELEVIFDVEYQSRSTNFSQLPKSNHTLPEEVILFLKPTEHVPTDGIVKEYADRITSGKKDDLEKVKAIYDWVVENTFRDPKILGCGTGDVKSMLETGYFGGKCTDINSLFVALCRASGIPAREVFGIRVAPSSLSKGISSVSRDATKAQHCRAEFYLGRWIPVDPADVRKLILEENLSLSDPKVKKVRGFLFGNWDAHWIAFNSARDFSLEPPLANGEKVNEFMYPLAEVDGKLIDKYKLTFELSKYTIID</sequence>
<dbReference type="PANTHER" id="PTHR38339:SF1">
    <property type="entry name" value="TRANSGLUTAMINASE-LIKE DOMAIN-CONTAINING PROTEIN"/>
    <property type="match status" value="1"/>
</dbReference>
<evidence type="ECO:0000259" key="1">
    <source>
        <dbReference type="SMART" id="SM00460"/>
    </source>
</evidence>
<dbReference type="InterPro" id="IPR038765">
    <property type="entry name" value="Papain-like_cys_pep_sf"/>
</dbReference>